<dbReference type="InterPro" id="IPR051265">
    <property type="entry name" value="HIBADH-related_NP60_sf"/>
</dbReference>
<dbReference type="GO" id="GO:0050661">
    <property type="term" value="F:NADP binding"/>
    <property type="evidence" value="ECO:0007669"/>
    <property type="project" value="InterPro"/>
</dbReference>
<dbReference type="SUPFAM" id="SSF51735">
    <property type="entry name" value="NAD(P)-binding Rossmann-fold domains"/>
    <property type="match status" value="1"/>
</dbReference>
<evidence type="ECO:0000313" key="6">
    <source>
        <dbReference type="Proteomes" id="UP000319818"/>
    </source>
</evidence>
<gene>
    <name evidence="5" type="ORF">FB388_1449</name>
</gene>
<proteinExistence type="inferred from homology"/>
<evidence type="ECO:0000313" key="5">
    <source>
        <dbReference type="EMBL" id="TQM44088.1"/>
    </source>
</evidence>
<dbReference type="Gene3D" id="1.10.1040.10">
    <property type="entry name" value="N-(1-d-carboxylethyl)-l-norvaline Dehydrogenase, domain 2"/>
    <property type="match status" value="1"/>
</dbReference>
<organism evidence="5 6">
    <name type="scientific">Pseudonocardia cypriaca</name>
    <dbReference type="NCBI Taxonomy" id="882449"/>
    <lineage>
        <taxon>Bacteria</taxon>
        <taxon>Bacillati</taxon>
        <taxon>Actinomycetota</taxon>
        <taxon>Actinomycetes</taxon>
        <taxon>Pseudonocardiales</taxon>
        <taxon>Pseudonocardiaceae</taxon>
        <taxon>Pseudonocardia</taxon>
    </lineage>
</organism>
<feature type="domain" description="6-phosphogluconate dehydrogenase NADP-binding" evidence="3">
    <location>
        <begin position="6"/>
        <end position="154"/>
    </location>
</feature>
<reference evidence="5 6" key="1">
    <citation type="submission" date="2019-06" db="EMBL/GenBank/DDBJ databases">
        <title>Sequencing the genomes of 1000 actinobacteria strains.</title>
        <authorList>
            <person name="Klenk H.-P."/>
        </authorList>
    </citation>
    <scope>NUCLEOTIDE SEQUENCE [LARGE SCALE GENOMIC DNA]</scope>
    <source>
        <strain evidence="5 6">DSM 45511</strain>
    </source>
</reference>
<dbReference type="PIRSF" id="PIRSF000103">
    <property type="entry name" value="HIBADH"/>
    <property type="match status" value="1"/>
</dbReference>
<dbReference type="Proteomes" id="UP000319818">
    <property type="component" value="Unassembled WGS sequence"/>
</dbReference>
<dbReference type="Pfam" id="PF21761">
    <property type="entry name" value="RedAm-like_C"/>
    <property type="match status" value="1"/>
</dbReference>
<keyword evidence="6" id="KW-1185">Reference proteome</keyword>
<dbReference type="Gene3D" id="3.40.50.720">
    <property type="entry name" value="NAD(P)-binding Rossmann-like Domain"/>
    <property type="match status" value="1"/>
</dbReference>
<dbReference type="InterPro" id="IPR048666">
    <property type="entry name" value="RedAm-like_C"/>
</dbReference>
<dbReference type="GO" id="GO:0016491">
    <property type="term" value="F:oxidoreductase activity"/>
    <property type="evidence" value="ECO:0007669"/>
    <property type="project" value="UniProtKB-KW"/>
</dbReference>
<dbReference type="EMBL" id="VFPH01000001">
    <property type="protein sequence ID" value="TQM44088.1"/>
    <property type="molecule type" value="Genomic_DNA"/>
</dbReference>
<feature type="domain" description="NADPH-dependent reductive aminase-like C-terminal" evidence="4">
    <location>
        <begin position="161"/>
        <end position="286"/>
    </location>
</feature>
<protein>
    <submittedName>
        <fullName evidence="5">3-hydroxyisobutyrate dehydrogenase-like beta-hydroxyacid dehydrogenase</fullName>
    </submittedName>
</protein>
<comment type="caution">
    <text evidence="5">The sequence shown here is derived from an EMBL/GenBank/DDBJ whole genome shotgun (WGS) entry which is preliminary data.</text>
</comment>
<evidence type="ECO:0000259" key="4">
    <source>
        <dbReference type="Pfam" id="PF21761"/>
    </source>
</evidence>
<accession>A0A543GDD5</accession>
<dbReference type="InterPro" id="IPR015815">
    <property type="entry name" value="HIBADH-related"/>
</dbReference>
<evidence type="ECO:0000256" key="1">
    <source>
        <dbReference type="ARBA" id="ARBA00009080"/>
    </source>
</evidence>
<dbReference type="Pfam" id="PF03446">
    <property type="entry name" value="NAD_binding_2"/>
    <property type="match status" value="1"/>
</dbReference>
<dbReference type="OrthoDB" id="9135493at2"/>
<comment type="similarity">
    <text evidence="1">Belongs to the HIBADH-related family.</text>
</comment>
<dbReference type="PANTHER" id="PTHR43580:SF2">
    <property type="entry name" value="CYTOKINE-LIKE NUCLEAR FACTOR N-PAC"/>
    <property type="match status" value="1"/>
</dbReference>
<dbReference type="PANTHER" id="PTHR43580">
    <property type="entry name" value="OXIDOREDUCTASE GLYR1-RELATED"/>
    <property type="match status" value="1"/>
</dbReference>
<name>A0A543GDD5_9PSEU</name>
<sequence>MKADGVTVIGLGPMGRAMVRTFLAAGRPTRVWNRTQARADELVGAGAVRAATAADAVSASELVVLSLTDYQAMYDILGDTGSALAGRVVVNLSSDTPDATRAAADWLGDRGAELVAGGVLASADMVGADGASVLYSGSRQAFDAHEPTLAAIGRPEYLGADHGLAQLHYQAQLQVFLTTLAAYLQSFAMFAAAGIPAQEFLARAAPGEDVAALLPDAARAVDEGEYPGELANVLMMGATADHVVGANSGMGLDTALPAAIKSLYDRAIVRGHGQDGWASLAEVIRRP</sequence>
<keyword evidence="2" id="KW-0560">Oxidoreductase</keyword>
<dbReference type="InterPro" id="IPR013328">
    <property type="entry name" value="6PGD_dom2"/>
</dbReference>
<evidence type="ECO:0000259" key="3">
    <source>
        <dbReference type="Pfam" id="PF03446"/>
    </source>
</evidence>
<dbReference type="AlphaFoldDB" id="A0A543GDD5"/>
<evidence type="ECO:0000256" key="2">
    <source>
        <dbReference type="ARBA" id="ARBA00023002"/>
    </source>
</evidence>
<dbReference type="InterPro" id="IPR036291">
    <property type="entry name" value="NAD(P)-bd_dom_sf"/>
</dbReference>
<dbReference type="InterPro" id="IPR006115">
    <property type="entry name" value="6PGDH_NADP-bd"/>
</dbReference>
<dbReference type="RefSeq" id="WP_142098576.1">
    <property type="nucleotide sequence ID" value="NZ_VFPH01000001.1"/>
</dbReference>